<name>A0ABP3WTB5_9ALTE</name>
<evidence type="ECO:0000313" key="2">
    <source>
        <dbReference type="EMBL" id="GAA0853830.1"/>
    </source>
</evidence>
<dbReference type="RefSeq" id="WP_343856686.1">
    <property type="nucleotide sequence ID" value="NZ_BAAAFD010000002.1"/>
</dbReference>
<keyword evidence="1" id="KW-1133">Transmembrane helix</keyword>
<comment type="caution">
    <text evidence="2">The sequence shown here is derived from an EMBL/GenBank/DDBJ whole genome shotgun (WGS) entry which is preliminary data.</text>
</comment>
<evidence type="ECO:0000256" key="1">
    <source>
        <dbReference type="SAM" id="Phobius"/>
    </source>
</evidence>
<dbReference type="EMBL" id="BAAAFD010000002">
    <property type="protein sequence ID" value="GAA0853830.1"/>
    <property type="molecule type" value="Genomic_DNA"/>
</dbReference>
<keyword evidence="1" id="KW-0472">Membrane</keyword>
<accession>A0ABP3WTB5</accession>
<feature type="transmembrane region" description="Helical" evidence="1">
    <location>
        <begin position="69"/>
        <end position="88"/>
    </location>
</feature>
<keyword evidence="1" id="KW-0812">Transmembrane</keyword>
<evidence type="ECO:0000313" key="3">
    <source>
        <dbReference type="Proteomes" id="UP001500359"/>
    </source>
</evidence>
<keyword evidence="3" id="KW-1185">Reference proteome</keyword>
<sequence>MDSLLAVFLTTLPLIGGELYSRYEYGMSFRENFEKWRTAKIVAVVIGLSYYCFILSVGSAAIVFDIFDWVFFFFEFGIALSLIIYSKPMSESLENYISFRAVNLHEDVAFIIGWLLLLYIMFQVVIYAM</sequence>
<proteinExistence type="predicted"/>
<feature type="transmembrane region" description="Helical" evidence="1">
    <location>
        <begin position="108"/>
        <end position="128"/>
    </location>
</feature>
<protein>
    <submittedName>
        <fullName evidence="2">Uncharacterized protein</fullName>
    </submittedName>
</protein>
<gene>
    <name evidence="2" type="ORF">GCM10009114_07600</name>
</gene>
<feature type="transmembrane region" description="Helical" evidence="1">
    <location>
        <begin position="41"/>
        <end position="62"/>
    </location>
</feature>
<dbReference type="Proteomes" id="UP001500359">
    <property type="component" value="Unassembled WGS sequence"/>
</dbReference>
<reference evidence="3" key="1">
    <citation type="journal article" date="2019" name="Int. J. Syst. Evol. Microbiol.">
        <title>The Global Catalogue of Microorganisms (GCM) 10K type strain sequencing project: providing services to taxonomists for standard genome sequencing and annotation.</title>
        <authorList>
            <consortium name="The Broad Institute Genomics Platform"/>
            <consortium name="The Broad Institute Genome Sequencing Center for Infectious Disease"/>
            <person name="Wu L."/>
            <person name="Ma J."/>
        </authorList>
    </citation>
    <scope>NUCLEOTIDE SEQUENCE [LARGE SCALE GENOMIC DNA]</scope>
    <source>
        <strain evidence="3">JCM 15896</strain>
    </source>
</reference>
<organism evidence="2 3">
    <name type="scientific">Aliiglaciecola litoralis</name>
    <dbReference type="NCBI Taxonomy" id="582857"/>
    <lineage>
        <taxon>Bacteria</taxon>
        <taxon>Pseudomonadati</taxon>
        <taxon>Pseudomonadota</taxon>
        <taxon>Gammaproteobacteria</taxon>
        <taxon>Alteromonadales</taxon>
        <taxon>Alteromonadaceae</taxon>
        <taxon>Aliiglaciecola</taxon>
    </lineage>
</organism>